<evidence type="ECO:0000259" key="6">
    <source>
        <dbReference type="Pfam" id="PF08281"/>
    </source>
</evidence>
<sequence length="408" mass="45082">MSASYTDEISRVFREESGLAVAALMRAFGDLDVAEEAVQEAFVVASRRWPATGVPPNPGGWITTTARRRAIDRLRREALRDDRHAEAARLRAEPDPPTGAPMPDDRLRLIFTCCHPSLAVPARVALTLRMVGGLQTGEIARAFLVTEPTMAQRLVRAKRKIRAANIPYRVPDEEELSDRLSGVLGVLYLVFNEGYLAASGEGLVRDHLSAEAIRLARLLVGRLPDEPEVLGLLGLMVLSEARRAARTTDDGSLVPLREQDRSLWDPRLIAEGQALVRECLRRDRPGPYQIQAAINAVHTDARTAVVTDWRQILALYDQQMAMAPTPVVALNRAVALAEVRGPAPALDAVEALGLEDYHLFHATRADLLRRLGRDAGAARAYERAYRLATNAAERRFLEQRARELPEAP</sequence>
<dbReference type="Gene3D" id="1.10.10.10">
    <property type="entry name" value="Winged helix-like DNA-binding domain superfamily/Winged helix DNA-binding domain"/>
    <property type="match status" value="1"/>
</dbReference>
<dbReference type="KEGG" id="erz:ER308_08450"/>
<dbReference type="GO" id="GO:0003677">
    <property type="term" value="F:DNA binding"/>
    <property type="evidence" value="ECO:0007669"/>
    <property type="project" value="InterPro"/>
</dbReference>
<dbReference type="Proteomes" id="UP000291469">
    <property type="component" value="Chromosome"/>
</dbReference>
<dbReference type="GO" id="GO:0016987">
    <property type="term" value="F:sigma factor activity"/>
    <property type="evidence" value="ECO:0007669"/>
    <property type="project" value="UniProtKB-KW"/>
</dbReference>
<dbReference type="InterPro" id="IPR036388">
    <property type="entry name" value="WH-like_DNA-bd_sf"/>
</dbReference>
<dbReference type="InterPro" id="IPR013325">
    <property type="entry name" value="RNA_pol_sigma_r2"/>
</dbReference>
<keyword evidence="2" id="KW-0805">Transcription regulation</keyword>
<evidence type="ECO:0000313" key="8">
    <source>
        <dbReference type="EMBL" id="QBI19577.1"/>
    </source>
</evidence>
<evidence type="ECO:0000256" key="2">
    <source>
        <dbReference type="ARBA" id="ARBA00023015"/>
    </source>
</evidence>
<dbReference type="InterPro" id="IPR014284">
    <property type="entry name" value="RNA_pol_sigma-70_dom"/>
</dbReference>
<dbReference type="Pfam" id="PF20239">
    <property type="entry name" value="DUF6596"/>
    <property type="match status" value="1"/>
</dbReference>
<evidence type="ECO:0000256" key="1">
    <source>
        <dbReference type="ARBA" id="ARBA00010641"/>
    </source>
</evidence>
<feature type="domain" description="RNA polymerase sigma-70 region 2" evidence="5">
    <location>
        <begin position="14"/>
        <end position="78"/>
    </location>
</feature>
<evidence type="ECO:0000259" key="5">
    <source>
        <dbReference type="Pfam" id="PF04542"/>
    </source>
</evidence>
<dbReference type="SUPFAM" id="SSF88659">
    <property type="entry name" value="Sigma3 and sigma4 domains of RNA polymerase sigma factors"/>
    <property type="match status" value="1"/>
</dbReference>
<evidence type="ECO:0000259" key="7">
    <source>
        <dbReference type="Pfam" id="PF20239"/>
    </source>
</evidence>
<name>A0A411YER0_9ACTN</name>
<evidence type="ECO:0000256" key="4">
    <source>
        <dbReference type="ARBA" id="ARBA00023163"/>
    </source>
</evidence>
<feature type="domain" description="RNA polymerase sigma factor 70 region 4 type 2" evidence="6">
    <location>
        <begin position="110"/>
        <end position="161"/>
    </location>
</feature>
<dbReference type="RefSeq" id="WP_131154574.1">
    <property type="nucleotide sequence ID" value="NZ_CP036402.1"/>
</dbReference>
<dbReference type="NCBIfam" id="TIGR02937">
    <property type="entry name" value="sigma70-ECF"/>
    <property type="match status" value="1"/>
</dbReference>
<dbReference type="InterPro" id="IPR013324">
    <property type="entry name" value="RNA_pol_sigma_r3/r4-like"/>
</dbReference>
<keyword evidence="3" id="KW-0731">Sigma factor</keyword>
<dbReference type="InterPro" id="IPR007627">
    <property type="entry name" value="RNA_pol_sigma70_r2"/>
</dbReference>
<keyword evidence="4" id="KW-0804">Transcription</keyword>
<gene>
    <name evidence="8" type="ORF">ER308_08450</name>
</gene>
<protein>
    <submittedName>
        <fullName evidence="8">Sigma-70 family RNA polymerase sigma factor</fullName>
    </submittedName>
</protein>
<dbReference type="OrthoDB" id="9780299at2"/>
<dbReference type="AlphaFoldDB" id="A0A411YER0"/>
<dbReference type="SUPFAM" id="SSF88946">
    <property type="entry name" value="Sigma2 domain of RNA polymerase sigma factors"/>
    <property type="match status" value="1"/>
</dbReference>
<comment type="similarity">
    <text evidence="1">Belongs to the sigma-70 factor family. ECF subfamily.</text>
</comment>
<dbReference type="GO" id="GO:0006352">
    <property type="term" value="P:DNA-templated transcription initiation"/>
    <property type="evidence" value="ECO:0007669"/>
    <property type="project" value="InterPro"/>
</dbReference>
<proteinExistence type="inferred from homology"/>
<dbReference type="Gene3D" id="1.10.1740.10">
    <property type="match status" value="1"/>
</dbReference>
<keyword evidence="9" id="KW-1185">Reference proteome</keyword>
<dbReference type="Pfam" id="PF08281">
    <property type="entry name" value="Sigma70_r4_2"/>
    <property type="match status" value="1"/>
</dbReference>
<dbReference type="InterPro" id="IPR013249">
    <property type="entry name" value="RNA_pol_sigma70_r4_t2"/>
</dbReference>
<accession>A0A411YER0</accession>
<dbReference type="Pfam" id="PF04542">
    <property type="entry name" value="Sigma70_r2"/>
    <property type="match status" value="1"/>
</dbReference>
<dbReference type="PANTHER" id="PTHR47756">
    <property type="entry name" value="BLL6612 PROTEIN-RELATED"/>
    <property type="match status" value="1"/>
</dbReference>
<evidence type="ECO:0000256" key="3">
    <source>
        <dbReference type="ARBA" id="ARBA00023082"/>
    </source>
</evidence>
<feature type="domain" description="DUF6596" evidence="7">
    <location>
        <begin position="179"/>
        <end position="278"/>
    </location>
</feature>
<dbReference type="PANTHER" id="PTHR47756:SF2">
    <property type="entry name" value="BLL6612 PROTEIN"/>
    <property type="match status" value="1"/>
</dbReference>
<dbReference type="EMBL" id="CP036402">
    <property type="protein sequence ID" value="QBI19577.1"/>
    <property type="molecule type" value="Genomic_DNA"/>
</dbReference>
<organism evidence="8 9">
    <name type="scientific">Egibacter rhizosphaerae</name>
    <dbReference type="NCBI Taxonomy" id="1670831"/>
    <lineage>
        <taxon>Bacteria</taxon>
        <taxon>Bacillati</taxon>
        <taxon>Actinomycetota</taxon>
        <taxon>Nitriliruptoria</taxon>
        <taxon>Egibacterales</taxon>
        <taxon>Egibacteraceae</taxon>
        <taxon>Egibacter</taxon>
    </lineage>
</organism>
<evidence type="ECO:0000313" key="9">
    <source>
        <dbReference type="Proteomes" id="UP000291469"/>
    </source>
</evidence>
<reference evidence="8 9" key="1">
    <citation type="submission" date="2019-01" db="EMBL/GenBank/DDBJ databases">
        <title>Egibacter rhizosphaerae EGI 80759T.</title>
        <authorList>
            <person name="Chen D.-D."/>
            <person name="Tian Y."/>
            <person name="Jiao J.-Y."/>
            <person name="Zhang X.-T."/>
            <person name="Zhang Y.-G."/>
            <person name="Zhang Y."/>
            <person name="Xiao M."/>
            <person name="Shu W.-S."/>
            <person name="Li W.-J."/>
        </authorList>
    </citation>
    <scope>NUCLEOTIDE SEQUENCE [LARGE SCALE GENOMIC DNA]</scope>
    <source>
        <strain evidence="8 9">EGI 80759</strain>
    </source>
</reference>
<dbReference type="InterPro" id="IPR046531">
    <property type="entry name" value="DUF6596"/>
</dbReference>